<dbReference type="Gene3D" id="1.10.510.10">
    <property type="entry name" value="Transferase(Phosphotransferase) domain 1"/>
    <property type="match status" value="1"/>
</dbReference>
<dbReference type="PANTHER" id="PTHR24346:SF30">
    <property type="entry name" value="MATERNAL EMBRYONIC LEUCINE ZIPPER KINASE"/>
    <property type="match status" value="1"/>
</dbReference>
<comment type="caution">
    <text evidence="5">The sequence shown here is derived from an EMBL/GenBank/DDBJ whole genome shotgun (WGS) entry which is preliminary data.</text>
</comment>
<sequence length="261" mass="27720">MCSRAQLVPLRGPTASGGRYRILKSEKLGEGCYGAVVKATDLITGAMRAWKTVKTSKGDLANSRLEFKIMASMDHPSIIRLYEVVADSKRFCFVMELCEGGDLMNKLAEVGPEFRFPESVSAPVIRQLLCAVHYMQERLITHSDLGSRNVLLVRPGSLEGNKVKIADFGSAKIFDPEKGPQKGDIWSLGLMMRTLVCSSGLSGGKSASSASSPSKAGLAPKATEKPSRPSSSPQPKAAAGARVPSEASTMSSTAEAAAPTK</sequence>
<dbReference type="EMBL" id="CAJNNW010022828">
    <property type="protein sequence ID" value="CAE8669863.1"/>
    <property type="molecule type" value="Genomic_DNA"/>
</dbReference>
<dbReference type="AlphaFoldDB" id="A0A813JBP8"/>
<feature type="compositionally biased region" description="Low complexity" evidence="3">
    <location>
        <begin position="228"/>
        <end position="261"/>
    </location>
</feature>
<evidence type="ECO:0000313" key="5">
    <source>
        <dbReference type="EMBL" id="CAE8669863.1"/>
    </source>
</evidence>
<evidence type="ECO:0000256" key="2">
    <source>
        <dbReference type="ARBA" id="ARBA00022840"/>
    </source>
</evidence>
<gene>
    <name evidence="5" type="ORF">PGLA2088_LOCUS17298</name>
</gene>
<feature type="non-terminal residue" evidence="5">
    <location>
        <position position="1"/>
    </location>
</feature>
<organism evidence="5 6">
    <name type="scientific">Polarella glacialis</name>
    <name type="common">Dinoflagellate</name>
    <dbReference type="NCBI Taxonomy" id="89957"/>
    <lineage>
        <taxon>Eukaryota</taxon>
        <taxon>Sar</taxon>
        <taxon>Alveolata</taxon>
        <taxon>Dinophyceae</taxon>
        <taxon>Suessiales</taxon>
        <taxon>Suessiaceae</taxon>
        <taxon>Polarella</taxon>
    </lineage>
</organism>
<dbReference type="Pfam" id="PF00069">
    <property type="entry name" value="Pkinase"/>
    <property type="match status" value="1"/>
</dbReference>
<dbReference type="InterPro" id="IPR000719">
    <property type="entry name" value="Prot_kinase_dom"/>
</dbReference>
<evidence type="ECO:0000259" key="4">
    <source>
        <dbReference type="PROSITE" id="PS50011"/>
    </source>
</evidence>
<dbReference type="GO" id="GO:0004674">
    <property type="term" value="F:protein serine/threonine kinase activity"/>
    <property type="evidence" value="ECO:0007669"/>
    <property type="project" value="TreeGrafter"/>
</dbReference>
<name>A0A813JBP8_POLGL</name>
<protein>
    <recommendedName>
        <fullName evidence="4">Protein kinase domain-containing protein</fullName>
    </recommendedName>
</protein>
<feature type="region of interest" description="Disordered" evidence="3">
    <location>
        <begin position="202"/>
        <end position="261"/>
    </location>
</feature>
<feature type="domain" description="Protein kinase" evidence="4">
    <location>
        <begin position="22"/>
        <end position="261"/>
    </location>
</feature>
<dbReference type="GO" id="GO:0005524">
    <property type="term" value="F:ATP binding"/>
    <property type="evidence" value="ECO:0007669"/>
    <property type="project" value="UniProtKB-KW"/>
</dbReference>
<keyword evidence="1" id="KW-0547">Nucleotide-binding</keyword>
<dbReference type="PROSITE" id="PS50011">
    <property type="entry name" value="PROTEIN_KINASE_DOM"/>
    <property type="match status" value="1"/>
</dbReference>
<dbReference type="GO" id="GO:0035556">
    <property type="term" value="P:intracellular signal transduction"/>
    <property type="evidence" value="ECO:0007669"/>
    <property type="project" value="TreeGrafter"/>
</dbReference>
<dbReference type="Proteomes" id="UP000626109">
    <property type="component" value="Unassembled WGS sequence"/>
</dbReference>
<proteinExistence type="predicted"/>
<dbReference type="GO" id="GO:0005737">
    <property type="term" value="C:cytoplasm"/>
    <property type="evidence" value="ECO:0007669"/>
    <property type="project" value="TreeGrafter"/>
</dbReference>
<evidence type="ECO:0000256" key="3">
    <source>
        <dbReference type="SAM" id="MobiDB-lite"/>
    </source>
</evidence>
<dbReference type="PANTHER" id="PTHR24346">
    <property type="entry name" value="MAP/MICROTUBULE AFFINITY-REGULATING KINASE"/>
    <property type="match status" value="1"/>
</dbReference>
<reference evidence="5" key="1">
    <citation type="submission" date="2021-02" db="EMBL/GenBank/DDBJ databases">
        <authorList>
            <person name="Dougan E. K."/>
            <person name="Rhodes N."/>
            <person name="Thang M."/>
            <person name="Chan C."/>
        </authorList>
    </citation>
    <scope>NUCLEOTIDE SEQUENCE</scope>
</reference>
<keyword evidence="2" id="KW-0067">ATP-binding</keyword>
<evidence type="ECO:0000256" key="1">
    <source>
        <dbReference type="ARBA" id="ARBA00022741"/>
    </source>
</evidence>
<dbReference type="SUPFAM" id="SSF56112">
    <property type="entry name" value="Protein kinase-like (PK-like)"/>
    <property type="match status" value="1"/>
</dbReference>
<evidence type="ECO:0000313" key="6">
    <source>
        <dbReference type="Proteomes" id="UP000626109"/>
    </source>
</evidence>
<dbReference type="InterPro" id="IPR011009">
    <property type="entry name" value="Kinase-like_dom_sf"/>
</dbReference>
<feature type="compositionally biased region" description="Low complexity" evidence="3">
    <location>
        <begin position="202"/>
        <end position="221"/>
    </location>
</feature>
<accession>A0A813JBP8</accession>